<dbReference type="InterPro" id="IPR033696">
    <property type="entry name" value="POLO_box_Plk4_C"/>
</dbReference>
<dbReference type="PROSITE" id="PS00107">
    <property type="entry name" value="PROTEIN_KINASE_ATP"/>
    <property type="match status" value="1"/>
</dbReference>
<evidence type="ECO:0000259" key="22">
    <source>
        <dbReference type="PROSITE" id="PS51985"/>
    </source>
</evidence>
<evidence type="ECO:0000259" key="19">
    <source>
        <dbReference type="PROSITE" id="PS50011"/>
    </source>
</evidence>
<feature type="compositionally biased region" description="Polar residues" evidence="18">
    <location>
        <begin position="335"/>
        <end position="348"/>
    </location>
</feature>
<evidence type="ECO:0000313" key="23">
    <source>
        <dbReference type="Proteomes" id="UP000085678"/>
    </source>
</evidence>
<dbReference type="CDD" id="cd13114">
    <property type="entry name" value="POLO_box_Plk4_1"/>
    <property type="match status" value="1"/>
</dbReference>
<dbReference type="InterPro" id="IPR017441">
    <property type="entry name" value="Protein_kinase_ATP_BS"/>
</dbReference>
<dbReference type="InterPro" id="IPR008266">
    <property type="entry name" value="Tyr_kinase_AS"/>
</dbReference>
<dbReference type="Gene3D" id="1.10.510.10">
    <property type="entry name" value="Transferase(Phosphotransferase) domain 1"/>
    <property type="match status" value="1"/>
</dbReference>
<dbReference type="FunFam" id="3.30.200.20:FF:000221">
    <property type="entry name" value="Putative serine/threonine-protein kinase PLK4"/>
    <property type="match status" value="1"/>
</dbReference>
<dbReference type="GO" id="GO:0004674">
    <property type="term" value="F:protein serine/threonine kinase activity"/>
    <property type="evidence" value="ECO:0007669"/>
    <property type="project" value="UniProtKB-KW"/>
</dbReference>
<dbReference type="FunFam" id="3.30.1120.120:FF:000001">
    <property type="entry name" value="serine/threonine-protein kinase PLK4 isoform X2"/>
    <property type="match status" value="1"/>
</dbReference>
<evidence type="ECO:0000256" key="13">
    <source>
        <dbReference type="ARBA" id="ARBA00030429"/>
    </source>
</evidence>
<keyword evidence="4" id="KW-0963">Cytoplasm</keyword>
<feature type="region of interest" description="Disordered" evidence="18">
    <location>
        <begin position="510"/>
        <end position="529"/>
    </location>
</feature>
<feature type="compositionally biased region" description="Basic residues" evidence="18">
    <location>
        <begin position="1039"/>
        <end position="1049"/>
    </location>
</feature>
<gene>
    <name evidence="24" type="primary">LOC106151762</name>
</gene>
<dbReference type="InterPro" id="IPR000719">
    <property type="entry name" value="Prot_kinase_dom"/>
</dbReference>
<comment type="catalytic activity">
    <reaction evidence="15">
        <text>L-threonyl-[protein] + ATP = O-phospho-L-threonyl-[protein] + ADP + H(+)</text>
        <dbReference type="Rhea" id="RHEA:46608"/>
        <dbReference type="Rhea" id="RHEA-COMP:11060"/>
        <dbReference type="Rhea" id="RHEA-COMP:11605"/>
        <dbReference type="ChEBI" id="CHEBI:15378"/>
        <dbReference type="ChEBI" id="CHEBI:30013"/>
        <dbReference type="ChEBI" id="CHEBI:30616"/>
        <dbReference type="ChEBI" id="CHEBI:61977"/>
        <dbReference type="ChEBI" id="CHEBI:456216"/>
        <dbReference type="EC" id="2.7.11.21"/>
    </reaction>
</comment>
<dbReference type="EC" id="2.7.11.21" evidence="2"/>
<dbReference type="Pfam" id="PF18409">
    <property type="entry name" value="Plk4_PB2"/>
    <property type="match status" value="1"/>
</dbReference>
<feature type="compositionally biased region" description="Basic and acidic residues" evidence="18">
    <location>
        <begin position="988"/>
        <end position="1000"/>
    </location>
</feature>
<accession>A0A1S3H3T3</accession>
<keyword evidence="6" id="KW-0808">Transferase</keyword>
<dbReference type="OrthoDB" id="10004143at2759"/>
<dbReference type="Pfam" id="PF00659">
    <property type="entry name" value="POLO_box"/>
    <property type="match status" value="1"/>
</dbReference>
<feature type="region of interest" description="Disordered" evidence="18">
    <location>
        <begin position="868"/>
        <end position="905"/>
    </location>
</feature>
<dbReference type="AlphaFoldDB" id="A0A1S3H3T3"/>
<dbReference type="PROSITE" id="PS51985">
    <property type="entry name" value="CPB2"/>
    <property type="match status" value="1"/>
</dbReference>
<organism evidence="23 24">
    <name type="scientific">Lingula anatina</name>
    <name type="common">Brachiopod</name>
    <name type="synonym">Lingula unguis</name>
    <dbReference type="NCBI Taxonomy" id="7574"/>
    <lineage>
        <taxon>Eukaryota</taxon>
        <taxon>Metazoa</taxon>
        <taxon>Spiralia</taxon>
        <taxon>Lophotrochozoa</taxon>
        <taxon>Brachiopoda</taxon>
        <taxon>Linguliformea</taxon>
        <taxon>Lingulata</taxon>
        <taxon>Lingulida</taxon>
        <taxon>Linguloidea</taxon>
        <taxon>Lingulidae</taxon>
        <taxon>Lingula</taxon>
    </lineage>
</organism>
<feature type="compositionally biased region" description="Basic and acidic residues" evidence="18">
    <location>
        <begin position="1058"/>
        <end position="1068"/>
    </location>
</feature>
<dbReference type="SUPFAM" id="SSF56112">
    <property type="entry name" value="Protein kinase-like (PK-like)"/>
    <property type="match status" value="1"/>
</dbReference>
<dbReference type="CDD" id="cd13116">
    <property type="entry name" value="POLO_box_Plk4_3"/>
    <property type="match status" value="1"/>
</dbReference>
<evidence type="ECO:0000259" key="21">
    <source>
        <dbReference type="PROSITE" id="PS51984"/>
    </source>
</evidence>
<evidence type="ECO:0000256" key="8">
    <source>
        <dbReference type="ARBA" id="ARBA00022777"/>
    </source>
</evidence>
<feature type="compositionally biased region" description="Polar residues" evidence="18">
    <location>
        <begin position="1151"/>
        <end position="1161"/>
    </location>
</feature>
<evidence type="ECO:0000256" key="7">
    <source>
        <dbReference type="ARBA" id="ARBA00022741"/>
    </source>
</evidence>
<dbReference type="RefSeq" id="XP_013380617.1">
    <property type="nucleotide sequence ID" value="XM_013525163.2"/>
</dbReference>
<evidence type="ECO:0000256" key="10">
    <source>
        <dbReference type="ARBA" id="ARBA00022843"/>
    </source>
</evidence>
<keyword evidence="11" id="KW-0206">Cytoskeleton</keyword>
<keyword evidence="7 17" id="KW-0547">Nucleotide-binding</keyword>
<dbReference type="FunCoup" id="A0A1S3H3T3">
    <property type="interactions" value="378"/>
</dbReference>
<evidence type="ECO:0000256" key="9">
    <source>
        <dbReference type="ARBA" id="ARBA00022840"/>
    </source>
</evidence>
<dbReference type="PROSITE" id="PS50011">
    <property type="entry name" value="PROTEIN_KINASE_DOM"/>
    <property type="match status" value="1"/>
</dbReference>
<keyword evidence="23" id="KW-1185">Reference proteome</keyword>
<feature type="compositionally biased region" description="Polar residues" evidence="18">
    <location>
        <begin position="513"/>
        <end position="522"/>
    </location>
</feature>
<feature type="domain" description="POLO box" evidence="20">
    <location>
        <begin position="1165"/>
        <end position="1242"/>
    </location>
</feature>
<proteinExistence type="predicted"/>
<dbReference type="InterPro" id="IPR011009">
    <property type="entry name" value="Kinase-like_dom_sf"/>
</dbReference>
<evidence type="ECO:0000256" key="17">
    <source>
        <dbReference type="PROSITE-ProRule" id="PRU10141"/>
    </source>
</evidence>
<dbReference type="GO" id="GO:0005524">
    <property type="term" value="F:ATP binding"/>
    <property type="evidence" value="ECO:0007669"/>
    <property type="project" value="UniProtKB-UniRule"/>
</dbReference>
<dbReference type="GO" id="GO:0005634">
    <property type="term" value="C:nucleus"/>
    <property type="evidence" value="ECO:0007669"/>
    <property type="project" value="TreeGrafter"/>
</dbReference>
<evidence type="ECO:0000313" key="24">
    <source>
        <dbReference type="RefSeq" id="XP_013380617.1"/>
    </source>
</evidence>
<evidence type="ECO:0000256" key="11">
    <source>
        <dbReference type="ARBA" id="ARBA00023212"/>
    </source>
</evidence>
<dbReference type="InterPro" id="IPR046437">
    <property type="entry name" value="Ser_Thr-PK_POLO_box_1_sf"/>
</dbReference>
<keyword evidence="8" id="KW-0418">Kinase</keyword>
<comment type="catalytic activity">
    <reaction evidence="16">
        <text>L-seryl-[protein] + ATP = O-phospho-L-seryl-[protein] + ADP + H(+)</text>
        <dbReference type="Rhea" id="RHEA:17989"/>
        <dbReference type="Rhea" id="RHEA-COMP:9863"/>
        <dbReference type="Rhea" id="RHEA-COMP:11604"/>
        <dbReference type="ChEBI" id="CHEBI:15378"/>
        <dbReference type="ChEBI" id="CHEBI:29999"/>
        <dbReference type="ChEBI" id="CHEBI:30616"/>
        <dbReference type="ChEBI" id="CHEBI:83421"/>
        <dbReference type="ChEBI" id="CHEBI:456216"/>
        <dbReference type="EC" id="2.7.11.21"/>
    </reaction>
</comment>
<keyword evidence="9 17" id="KW-0067">ATP-binding</keyword>
<dbReference type="PROSITE" id="PS00109">
    <property type="entry name" value="PROTEIN_KINASE_TYR"/>
    <property type="match status" value="1"/>
</dbReference>
<dbReference type="PROSITE" id="PS50078">
    <property type="entry name" value="POLO_BOX"/>
    <property type="match status" value="1"/>
</dbReference>
<keyword evidence="10" id="KW-0832">Ubl conjugation</keyword>
<evidence type="ECO:0000256" key="4">
    <source>
        <dbReference type="ARBA" id="ARBA00022490"/>
    </source>
</evidence>
<keyword evidence="5" id="KW-0723">Serine/threonine-protein kinase</keyword>
<dbReference type="FunFam" id="2.40.50.930:FF:000001">
    <property type="entry name" value="Serine/threonine-protein kinase PLK4"/>
    <property type="match status" value="1"/>
</dbReference>
<evidence type="ECO:0000256" key="2">
    <source>
        <dbReference type="ARBA" id="ARBA00012424"/>
    </source>
</evidence>
<dbReference type="InterPro" id="IPR033698">
    <property type="entry name" value="POLO_box_Plk4_2"/>
</dbReference>
<dbReference type="Gene3D" id="2.40.50.930">
    <property type="match status" value="1"/>
</dbReference>
<feature type="compositionally biased region" description="Basic and acidic residues" evidence="18">
    <location>
        <begin position="921"/>
        <end position="933"/>
    </location>
</feature>
<dbReference type="GeneID" id="106151762"/>
<evidence type="ECO:0000256" key="14">
    <source>
        <dbReference type="ARBA" id="ARBA00030924"/>
    </source>
</evidence>
<feature type="domain" description="Cryptic POLO box 2 (CPB2)" evidence="22">
    <location>
        <begin position="758"/>
        <end position="871"/>
    </location>
</feature>
<evidence type="ECO:0000256" key="5">
    <source>
        <dbReference type="ARBA" id="ARBA00022527"/>
    </source>
</evidence>
<dbReference type="CDD" id="cd13115">
    <property type="entry name" value="POLO_box_Plk4_2"/>
    <property type="match status" value="1"/>
</dbReference>
<comment type="subcellular location">
    <subcellularLocation>
        <location evidence="1">Cytoplasm</location>
        <location evidence="1">Cytoskeleton</location>
        <location evidence="1">Microtubule organizing center</location>
        <location evidence="1">Centrosome</location>
        <location evidence="1">Centriole</location>
    </subcellularLocation>
</comment>
<feature type="binding site" evidence="17">
    <location>
        <position position="37"/>
    </location>
    <ligand>
        <name>ATP</name>
        <dbReference type="ChEBI" id="CHEBI:30616"/>
    </ligand>
</feature>
<dbReference type="Gene3D" id="3.30.1120.130">
    <property type="match status" value="1"/>
</dbReference>
<evidence type="ECO:0000256" key="3">
    <source>
        <dbReference type="ARBA" id="ARBA00020245"/>
    </source>
</evidence>
<dbReference type="Gene3D" id="3.30.1120.120">
    <property type="match status" value="1"/>
</dbReference>
<dbReference type="PANTHER" id="PTHR24345:SF91">
    <property type="entry name" value="SERINE_THREONINE-PROTEIN KINASE PLK4"/>
    <property type="match status" value="1"/>
</dbReference>
<dbReference type="KEGG" id="lak:106151762"/>
<dbReference type="STRING" id="7574.A0A1S3H3T3"/>
<dbReference type="Pfam" id="PF18190">
    <property type="entry name" value="Plk4_PB1"/>
    <property type="match status" value="1"/>
</dbReference>
<feature type="region of interest" description="Disordered" evidence="18">
    <location>
        <begin position="296"/>
        <end position="369"/>
    </location>
</feature>
<dbReference type="SUPFAM" id="SSF82615">
    <property type="entry name" value="Polo-box domain"/>
    <property type="match status" value="1"/>
</dbReference>
<dbReference type="PROSITE" id="PS51984">
    <property type="entry name" value="CPB1"/>
    <property type="match status" value="1"/>
</dbReference>
<feature type="compositionally biased region" description="Basic and acidic residues" evidence="18">
    <location>
        <begin position="480"/>
        <end position="498"/>
    </location>
</feature>
<dbReference type="InterPro" id="IPR000959">
    <property type="entry name" value="POLO_box_dom"/>
</dbReference>
<dbReference type="Pfam" id="PF00069">
    <property type="entry name" value="Pkinase"/>
    <property type="match status" value="1"/>
</dbReference>
<evidence type="ECO:0000256" key="6">
    <source>
        <dbReference type="ARBA" id="ARBA00022679"/>
    </source>
</evidence>
<evidence type="ECO:0000256" key="15">
    <source>
        <dbReference type="ARBA" id="ARBA00047802"/>
    </source>
</evidence>
<feature type="compositionally biased region" description="Basic and acidic residues" evidence="18">
    <location>
        <begin position="949"/>
        <end position="971"/>
    </location>
</feature>
<evidence type="ECO:0000256" key="16">
    <source>
        <dbReference type="ARBA" id="ARBA00048347"/>
    </source>
</evidence>
<evidence type="ECO:0000256" key="12">
    <source>
        <dbReference type="ARBA" id="ARBA00030332"/>
    </source>
</evidence>
<dbReference type="InterPro" id="IPR047108">
    <property type="entry name" value="Plk4-like_POLO_box_2_sf"/>
</dbReference>
<dbReference type="InterPro" id="IPR033699">
    <property type="entry name" value="POLO_box_Plk4_1"/>
</dbReference>
<feature type="compositionally biased region" description="Polar residues" evidence="18">
    <location>
        <begin position="467"/>
        <end position="479"/>
    </location>
</feature>
<feature type="domain" description="Protein kinase" evidence="19">
    <location>
        <begin position="8"/>
        <end position="261"/>
    </location>
</feature>
<evidence type="ECO:0000256" key="18">
    <source>
        <dbReference type="SAM" id="MobiDB-lite"/>
    </source>
</evidence>
<feature type="compositionally biased region" description="Basic and acidic residues" evidence="18">
    <location>
        <begin position="1078"/>
        <end position="1102"/>
    </location>
</feature>
<evidence type="ECO:0000256" key="1">
    <source>
        <dbReference type="ARBA" id="ARBA00004114"/>
    </source>
</evidence>
<dbReference type="PANTHER" id="PTHR24345">
    <property type="entry name" value="SERINE/THREONINE-PROTEIN KINASE PLK"/>
    <property type="match status" value="1"/>
</dbReference>
<feature type="region of interest" description="Disordered" evidence="18">
    <location>
        <begin position="435"/>
        <end position="498"/>
    </location>
</feature>
<name>A0A1S3H3T3_LINAN</name>
<protein>
    <recommendedName>
        <fullName evidence="3">Serine/threonine-protein kinase PLK4</fullName>
        <ecNumber evidence="2">2.7.11.21</ecNumber>
    </recommendedName>
    <alternativeName>
        <fullName evidence="12">Polo-like kinase 4</fullName>
    </alternativeName>
    <alternativeName>
        <fullName evidence="13 14">Serine/threonine-protein kinase SAK</fullName>
    </alternativeName>
</protein>
<dbReference type="FunFam" id="1.10.510.10:FF:000576">
    <property type="entry name" value="Serine/threonine-protein kinase PLK4"/>
    <property type="match status" value="1"/>
</dbReference>
<sequence>MGESIEDYQVLNLLGKGAFACVYRARALTTGQEVAIKMIDKKLMQAAGMVARVRKEVEIHSRLKHPAILELYNYFEDSNYVYLVLEMCHNGELYRYLKTNCKVLSEQEARVFLRQIVQGMLYLHSHGILHRDLTLANLLLTKDMDVKIADFGLATQLSVPDEKHFTMCGTPNYISPEIAMRGAHGLEADVWSLGCMLYTFLVGKPPFDTQAVRTTLNRVISAEFDMPDHLSLEAKDLIKSLLKKNPKERIGLHDILEHPFLTNTSLREYKSRGHHNMLTNEASMDSGHDTMNTMSTNTSNTRYTSASRLRPTRAYPTPSLGPLTSTAEEEEGGSAQDSGWSWRGNNGVTGHHPTHPPSPPVRLRSSPNERVQKIPEKTMSTSAETRYPSSSHNSAMLSTISNPTFSSHQAVNLNSNKGTDFQTKLSHYLRGAENQEHKFSQQQSARGFNDGEDGSGYHGARLHSYHGDSNYNNDPSQHGRQVDENPHPELPRFPERRQNFERPGFIEAERSGHSSMTQQQLTGKPPTASHHCNYHHHHRANGQAGEEELRVFPSERGKSMNSVCHINRLESKDELQDQDFGKGQNRSHFEGTTTGNWLKQDKDVDMKSVSSGQQAIDGVDNAQARGKNDLVTTGTEVVSKDGRRLRDLASPLNSLRLRPIRQKTRNAVMNILEDGEVCLEFFKSKDNQDRVVEVCKISADGRKIIVYQPKIPHQPVQDRPPTPPGDTACIYTYHDLPSKYWKKYQYAARFVKLVRSKTPKVTMYTTKAKCMLMENSPSADFEVVFADGAKVNCNPQGARIIEQDGTTITLGTESGVHHLSADAQKLWENVKQLRQHCLDLEAALSIAEQKAGIGHYFPVIVGRRPTMPCATGSSSDGKQAPSGEKKNNRGFLQQTEGSPVAVPAPTMLSFDGTVMSSHVTRVQEPRTTKDAHKTLSGAKGQLFISQNSDNKRQAHGAERDFGVQKTQEHSIDSQARMALHERGRKNKSLHEKESQKRTQSIEEEVYSKTPCTLSQKENMEHHDNTGRVGPRRGGEHTGRTTRSHQRGLHVKNGNSSDRIQDWEKEKLKNTGQSTSMHKRSDGNIISDERPPHSGRDLTGEGRSRRHNTPTAGSTVEPYPSEPARSSSAKRHHSNQSSPASHARDRQKSQKRVTQSPEVTSPSARVLKRMFVPDVGWASQHCDGSVWVQFNDGTQVCVSSSQTAIKYVDQAGKVSRYGETDHLPSHVMKKLEKLPAVVEKLAATGDS</sequence>
<dbReference type="GO" id="GO:0005814">
    <property type="term" value="C:centriole"/>
    <property type="evidence" value="ECO:0007669"/>
    <property type="project" value="UniProtKB-SubCell"/>
</dbReference>
<evidence type="ECO:0000259" key="20">
    <source>
        <dbReference type="PROSITE" id="PS50078"/>
    </source>
</evidence>
<dbReference type="Proteomes" id="UP000085678">
    <property type="component" value="Unplaced"/>
</dbReference>
<feature type="region of interest" description="Disordered" evidence="18">
    <location>
        <begin position="921"/>
        <end position="1161"/>
    </location>
</feature>
<dbReference type="InParanoid" id="A0A1S3H3T3"/>
<reference evidence="24" key="1">
    <citation type="submission" date="2025-08" db="UniProtKB">
        <authorList>
            <consortium name="RefSeq"/>
        </authorList>
    </citation>
    <scope>IDENTIFICATION</scope>
    <source>
        <tissue evidence="24">Gonads</tissue>
    </source>
</reference>
<feature type="domain" description="Cryptic POLO box 1 (CPB1)" evidence="21">
    <location>
        <begin position="644"/>
        <end position="757"/>
    </location>
</feature>